<gene>
    <name evidence="1" type="ORF">EGV54_00220</name>
</gene>
<proteinExistence type="predicted"/>
<dbReference type="EMBL" id="AAXKXX010000001">
    <property type="protein sequence ID" value="EGQ4383524.1"/>
    <property type="molecule type" value="Genomic_DNA"/>
</dbReference>
<comment type="caution">
    <text evidence="1">The sequence shown here is derived from an EMBL/GenBank/DDBJ whole genome shotgun (WGS) entry which is preliminary data.</text>
</comment>
<evidence type="ECO:0000313" key="2">
    <source>
        <dbReference type="Proteomes" id="UP000600220"/>
    </source>
</evidence>
<keyword evidence="2" id="KW-1185">Reference proteome</keyword>
<protein>
    <submittedName>
        <fullName evidence="1">Uncharacterized protein</fullName>
    </submittedName>
</protein>
<dbReference type="RefSeq" id="WP_110178899.1">
    <property type="nucleotide sequence ID" value="NZ_CAJETO010000010.1"/>
</dbReference>
<name>A0A8H9BU24_STAPS</name>
<dbReference type="Proteomes" id="UP000600220">
    <property type="component" value="Unassembled WGS sequence"/>
</dbReference>
<organism evidence="1 2">
    <name type="scientific">Staphylococcus pseudintermedius</name>
    <dbReference type="NCBI Taxonomy" id="283734"/>
    <lineage>
        <taxon>Bacteria</taxon>
        <taxon>Bacillati</taxon>
        <taxon>Bacillota</taxon>
        <taxon>Bacilli</taxon>
        <taxon>Bacillales</taxon>
        <taxon>Staphylococcaceae</taxon>
        <taxon>Staphylococcus</taxon>
        <taxon>Staphylococcus intermedius group</taxon>
    </lineage>
</organism>
<sequence length="78" mass="9560">MTSNRRELDKVIKGIYMTYVHLLDEQEMDKMSTIILEYRVFKVIRELKELPFSLSNLWYVFVTKRKLQKLISEIQQYK</sequence>
<accession>A0A8H9BU24</accession>
<evidence type="ECO:0000313" key="1">
    <source>
        <dbReference type="EMBL" id="EGQ4383524.1"/>
    </source>
</evidence>
<reference evidence="1 2" key="1">
    <citation type="submission" date="2018-11" db="EMBL/GenBank/DDBJ databases">
        <authorList>
            <consortium name="Veterinary Laboratory Investigation and Response Network"/>
        </authorList>
    </citation>
    <scope>NUCLEOTIDE SEQUENCE [LARGE SCALE GENOMIC DNA]</scope>
    <source>
        <strain evidence="1 2">SPSE-18-VL-LA-PA-Ryan-0021</strain>
    </source>
</reference>
<dbReference type="AlphaFoldDB" id="A0A8H9BU24"/>